<reference evidence="7 8" key="1">
    <citation type="submission" date="2018-10" db="EMBL/GenBank/DDBJ databases">
        <title>A high-quality apple genome assembly.</title>
        <authorList>
            <person name="Hu J."/>
        </authorList>
    </citation>
    <scope>NUCLEOTIDE SEQUENCE [LARGE SCALE GENOMIC DNA]</scope>
    <source>
        <strain evidence="8">cv. HFTH1</strain>
        <tissue evidence="7">Young leaf</tissue>
    </source>
</reference>
<evidence type="ECO:0000256" key="4">
    <source>
        <dbReference type="ARBA" id="ARBA00023242"/>
    </source>
</evidence>
<feature type="compositionally biased region" description="Polar residues" evidence="5">
    <location>
        <begin position="347"/>
        <end position="356"/>
    </location>
</feature>
<dbReference type="CDD" id="cd18918">
    <property type="entry name" value="bHLH_AtMYC1_like"/>
    <property type="match status" value="1"/>
</dbReference>
<dbReference type="PANTHER" id="PTHR46834:SF1">
    <property type="entry name" value="TRANSCRIPTION FACTOR BHLH10"/>
    <property type="match status" value="1"/>
</dbReference>
<dbReference type="PROSITE" id="PS50888">
    <property type="entry name" value="BHLH"/>
    <property type="match status" value="1"/>
</dbReference>
<dbReference type="Pfam" id="PF23655">
    <property type="entry name" value="LYRM_2"/>
    <property type="match status" value="1"/>
</dbReference>
<feature type="region of interest" description="Disordered" evidence="5">
    <location>
        <begin position="1"/>
        <end position="25"/>
    </location>
</feature>
<dbReference type="GO" id="GO:0046983">
    <property type="term" value="F:protein dimerization activity"/>
    <property type="evidence" value="ECO:0007669"/>
    <property type="project" value="InterPro"/>
</dbReference>
<evidence type="ECO:0000256" key="5">
    <source>
        <dbReference type="SAM" id="MobiDB-lite"/>
    </source>
</evidence>
<dbReference type="Pfam" id="PF00010">
    <property type="entry name" value="HLH"/>
    <property type="match status" value="1"/>
</dbReference>
<dbReference type="Proteomes" id="UP000290289">
    <property type="component" value="Chromosome 2"/>
</dbReference>
<dbReference type="InterPro" id="IPR036638">
    <property type="entry name" value="HLH_DNA-bd_sf"/>
</dbReference>
<keyword evidence="8" id="KW-1185">Reference proteome</keyword>
<feature type="compositionally biased region" description="Pro residues" evidence="5">
    <location>
        <begin position="13"/>
        <end position="23"/>
    </location>
</feature>
<dbReference type="GO" id="GO:0005634">
    <property type="term" value="C:nucleus"/>
    <property type="evidence" value="ECO:0007669"/>
    <property type="project" value="UniProtKB-SubCell"/>
</dbReference>
<evidence type="ECO:0000259" key="6">
    <source>
        <dbReference type="PROSITE" id="PS50888"/>
    </source>
</evidence>
<comment type="subcellular location">
    <subcellularLocation>
        <location evidence="1">Nucleus</location>
    </subcellularLocation>
</comment>
<proteinExistence type="predicted"/>
<dbReference type="EMBL" id="RDQH01000328">
    <property type="protein sequence ID" value="RXI06592.1"/>
    <property type="molecule type" value="Genomic_DNA"/>
</dbReference>
<feature type="region of interest" description="Disordered" evidence="5">
    <location>
        <begin position="611"/>
        <end position="636"/>
    </location>
</feature>
<dbReference type="InterPro" id="IPR045896">
    <property type="entry name" value="MYC1-like_bHLH"/>
</dbReference>
<dbReference type="SUPFAM" id="SSF47459">
    <property type="entry name" value="HLH, helix-loop-helix DNA-binding domain"/>
    <property type="match status" value="1"/>
</dbReference>
<dbReference type="InterPro" id="IPR045895">
    <property type="entry name" value="bHLH91-like"/>
</dbReference>
<comment type="caution">
    <text evidence="7">The sequence shown here is derived from an EMBL/GenBank/DDBJ whole genome shotgun (WGS) entry which is preliminary data.</text>
</comment>
<feature type="compositionally biased region" description="Low complexity" evidence="5">
    <location>
        <begin position="621"/>
        <end position="635"/>
    </location>
</feature>
<dbReference type="GO" id="GO:0048658">
    <property type="term" value="P:anther wall tapetum development"/>
    <property type="evidence" value="ECO:0007669"/>
    <property type="project" value="InterPro"/>
</dbReference>
<evidence type="ECO:0000256" key="3">
    <source>
        <dbReference type="ARBA" id="ARBA00023163"/>
    </source>
</evidence>
<feature type="domain" description="BHLH" evidence="6">
    <location>
        <begin position="252"/>
        <end position="301"/>
    </location>
</feature>
<feature type="region of interest" description="Disordered" evidence="5">
    <location>
        <begin position="451"/>
        <end position="517"/>
    </location>
</feature>
<dbReference type="InterPro" id="IPR056185">
    <property type="entry name" value="LYRM_2_plant"/>
</dbReference>
<keyword evidence="2" id="KW-0805">Transcription regulation</keyword>
<protein>
    <recommendedName>
        <fullName evidence="6">BHLH domain-containing protein</fullName>
    </recommendedName>
</protein>
<keyword evidence="3" id="KW-0804">Transcription</keyword>
<dbReference type="Gene3D" id="4.10.280.10">
    <property type="entry name" value="Helix-loop-helix DNA-binding domain"/>
    <property type="match status" value="1"/>
</dbReference>
<dbReference type="GO" id="GO:0006355">
    <property type="term" value="P:regulation of DNA-templated transcription"/>
    <property type="evidence" value="ECO:0007669"/>
    <property type="project" value="InterPro"/>
</dbReference>
<dbReference type="PANTHER" id="PTHR46834">
    <property type="entry name" value="TRANSCRIPTION FACTOR BHLH91"/>
    <property type="match status" value="1"/>
</dbReference>
<evidence type="ECO:0000313" key="7">
    <source>
        <dbReference type="EMBL" id="RXI06592.1"/>
    </source>
</evidence>
<accession>A0A498KLS3</accession>
<sequence length="655" mass="72505">MYQDTVSCNFDPNPLPPPPPPQQPQVLMEELSFHHHHQNHHSSVEMELQNELGFNVDNPYNTTTDHDTNINNSHLVSFEHPTNWDNNIHGVHDQIQQQFPDGTTSTPYPQPPDLLNLFSLPRCSPSSLLQNSSITFTNTLPKTSTSFGFLGDLPSAVDTPLGTASSVLYDPLLHLNLPPQPPMFRELLQSLPHGYTLPGSGNGSLFSSGGDEREGSGGGIYPDHGTINGSIFENGVMEFSREMGSIGRGRNLKGSKHLAIDRGRRQQLNDKFFTLRSLIPNPTKNDRASIVGDAIGYINELLRTVDELKLLVEKKRCGTERSKRHKTEQDGGAGDENCNAKSEPHDQSYNNGSLRSSWLQRKSKDTEVDIRIIHDEVTIKLVQRKKINLLLSVSRLLDELQLDLHHVAGGHIGNSYSFLFNTKMYEGSCLYASAIAGKFIEVLDRQYSAVPPTSRGNLGDGGGLGKKQRTRPLSVSPDTQKPQLDELTAESGRKAGQESGGARNLHVGGGGEVPAQGRISYMPTHKGVIWATAEDLTRNRGRVLYLYRQILRSLNSTSLPLNLTARLAKKAEAHAIFMLAAEERSLHNIDDLVDAADYSLSLLRKGELPKRREHHMKPWRPAASPSPHSLPAHQPCKQSPLEFRMSRFLPTGPPL</sequence>
<dbReference type="SMART" id="SM00353">
    <property type="entry name" value="HLH"/>
    <property type="match status" value="1"/>
</dbReference>
<evidence type="ECO:0000256" key="2">
    <source>
        <dbReference type="ARBA" id="ARBA00023015"/>
    </source>
</evidence>
<dbReference type="InterPro" id="IPR011598">
    <property type="entry name" value="bHLH_dom"/>
</dbReference>
<evidence type="ECO:0000313" key="8">
    <source>
        <dbReference type="Proteomes" id="UP000290289"/>
    </source>
</evidence>
<name>A0A498KLS3_MALDO</name>
<keyword evidence="4" id="KW-0539">Nucleus</keyword>
<feature type="region of interest" description="Disordered" evidence="5">
    <location>
        <begin position="202"/>
        <end position="224"/>
    </location>
</feature>
<feature type="compositionally biased region" description="Polar residues" evidence="5">
    <location>
        <begin position="1"/>
        <end position="10"/>
    </location>
</feature>
<evidence type="ECO:0000256" key="1">
    <source>
        <dbReference type="ARBA" id="ARBA00004123"/>
    </source>
</evidence>
<organism evidence="7 8">
    <name type="scientific">Malus domestica</name>
    <name type="common">Apple</name>
    <name type="synonym">Pyrus malus</name>
    <dbReference type="NCBI Taxonomy" id="3750"/>
    <lineage>
        <taxon>Eukaryota</taxon>
        <taxon>Viridiplantae</taxon>
        <taxon>Streptophyta</taxon>
        <taxon>Embryophyta</taxon>
        <taxon>Tracheophyta</taxon>
        <taxon>Spermatophyta</taxon>
        <taxon>Magnoliopsida</taxon>
        <taxon>eudicotyledons</taxon>
        <taxon>Gunneridae</taxon>
        <taxon>Pentapetalae</taxon>
        <taxon>rosids</taxon>
        <taxon>fabids</taxon>
        <taxon>Rosales</taxon>
        <taxon>Rosaceae</taxon>
        <taxon>Amygdaloideae</taxon>
        <taxon>Maleae</taxon>
        <taxon>Malus</taxon>
    </lineage>
</organism>
<gene>
    <name evidence="7" type="ORF">DVH24_025728</name>
</gene>
<dbReference type="AlphaFoldDB" id="A0A498KLS3"/>
<feature type="region of interest" description="Disordered" evidence="5">
    <location>
        <begin position="319"/>
        <end position="356"/>
    </location>
</feature>
<feature type="compositionally biased region" description="Polar residues" evidence="5">
    <location>
        <begin position="471"/>
        <end position="482"/>
    </location>
</feature>